<proteinExistence type="predicted"/>
<evidence type="ECO:0000313" key="3">
    <source>
        <dbReference type="EMBL" id="QBZ60799.1"/>
    </source>
</evidence>
<feature type="compositionally biased region" description="Basic and acidic residues" evidence="1">
    <location>
        <begin position="260"/>
        <end position="269"/>
    </location>
</feature>
<keyword evidence="2" id="KW-0732">Signal</keyword>
<evidence type="ECO:0000313" key="4">
    <source>
        <dbReference type="Proteomes" id="UP000294847"/>
    </source>
</evidence>
<dbReference type="PANTHER" id="PTHR38847:SF1">
    <property type="entry name" value="PSEUDOURIDINE SYNTHASE RSUA_RLUA-LIKE DOMAIN-CONTAINING PROTEIN"/>
    <property type="match status" value="1"/>
</dbReference>
<dbReference type="EMBL" id="CP034207">
    <property type="protein sequence ID" value="QBZ60799.1"/>
    <property type="molecule type" value="Genomic_DNA"/>
</dbReference>
<dbReference type="InterPro" id="IPR025649">
    <property type="entry name" value="DUF4360"/>
</dbReference>
<sequence>MKLAPTLLLLPLATAAPTSPLERRQTLPVGDQIQIQSVTVAGNGCPSGTFTSQVSLDRTAVTLGFDQFAAELTPASDRDKTCAVVVQARYPVGCITAVVENTQHGFAELPAAIVGSLQAAYAVTPGRIVGSAASQTSLSGAAYAFGQPWLKTDRISTAVSATSTSRDVFMVVNFRDLLTTSGGATLASLRTDDMTIAFTDQRRSSGQWVGSQVMTKGAQPHVLKQVLSPDVQHRRPRVLDAEPGQYHVVQVPVVALPRPHPVERRDVKHLGPLRRPPPPGDPQRPPRHGVQRKRRLLPKQHHVRLVRAPEPAVALVLHHGRDEGVARRRLAARLAAPAHGDGQRVGRLVHRVVLVARPRQERNPLQGRQVAPHARPVRRRRVRAQVPAHAAVRVQPAQHPPRVHGVVRVHGAVAVPKDEKVLFDRRVAVAQRPLHLGAARKELARHRDGLVHRRHPRLGVVGVVELLLLLLAPAAHQPEILYPLPKAREPRVAPVRHQGDPATGAQEDARVVGALVDLQQLQRGPGRIVAGIAPGLGRLDGQRDGEGDAGQLAAAVDGRVARELGKPSERVGRRRVLLRHHDVRVPLGRVRQHVWVDGAAAPEHEPREGPLGLLQACPRRFWRPDRVQGPRRRDDDVRLRDRLRCAIKGINRRQQIAELFGRRLRGDHLSCVGRRMRFFFMSLRDCGGGCCCCSPCCGNVAAVVCLNVFCYSCVLEIRPRAPFRRHRVCP</sequence>
<feature type="compositionally biased region" description="Basic residues" evidence="1">
    <location>
        <begin position="285"/>
        <end position="297"/>
    </location>
</feature>
<dbReference type="PANTHER" id="PTHR38847">
    <property type="match status" value="1"/>
</dbReference>
<evidence type="ECO:0008006" key="5">
    <source>
        <dbReference type="Google" id="ProtNLM"/>
    </source>
</evidence>
<accession>A0A4P7NFW7</accession>
<feature type="region of interest" description="Disordered" evidence="1">
    <location>
        <begin position="257"/>
        <end position="297"/>
    </location>
</feature>
<name>A0A4P7NFW7_PYROR</name>
<dbReference type="Pfam" id="PF14273">
    <property type="entry name" value="DUF4360"/>
    <property type="match status" value="1"/>
</dbReference>
<protein>
    <recommendedName>
        <fullName evidence="5">DUF4360 domain-containing protein</fullName>
    </recommendedName>
</protein>
<evidence type="ECO:0000256" key="1">
    <source>
        <dbReference type="SAM" id="MobiDB-lite"/>
    </source>
</evidence>
<gene>
    <name evidence="3" type="ORF">PoMZ_07742</name>
</gene>
<dbReference type="Proteomes" id="UP000294847">
    <property type="component" value="Chromosome 4"/>
</dbReference>
<organism evidence="3 4">
    <name type="scientific">Pyricularia oryzae</name>
    <name type="common">Rice blast fungus</name>
    <name type="synonym">Magnaporthe oryzae</name>
    <dbReference type="NCBI Taxonomy" id="318829"/>
    <lineage>
        <taxon>Eukaryota</taxon>
        <taxon>Fungi</taxon>
        <taxon>Dikarya</taxon>
        <taxon>Ascomycota</taxon>
        <taxon>Pezizomycotina</taxon>
        <taxon>Sordariomycetes</taxon>
        <taxon>Sordariomycetidae</taxon>
        <taxon>Magnaporthales</taxon>
        <taxon>Pyriculariaceae</taxon>
        <taxon>Pyricularia</taxon>
    </lineage>
</organism>
<feature type="compositionally biased region" description="Pro residues" evidence="1">
    <location>
        <begin position="274"/>
        <end position="283"/>
    </location>
</feature>
<dbReference type="AlphaFoldDB" id="A0A4P7NFW7"/>
<reference evidence="3 4" key="1">
    <citation type="journal article" date="2019" name="Mol. Biol. Evol.">
        <title>Blast fungal genomes show frequent chromosomal changes, gene gains and losses, and effector gene turnover.</title>
        <authorList>
            <person name="Gomez Luciano L.B."/>
            <person name="Jason Tsai I."/>
            <person name="Chuma I."/>
            <person name="Tosa Y."/>
            <person name="Chen Y.H."/>
            <person name="Li J.Y."/>
            <person name="Li M.Y."/>
            <person name="Jade Lu M.Y."/>
            <person name="Nakayashiki H."/>
            <person name="Li W.H."/>
        </authorList>
    </citation>
    <scope>NUCLEOTIDE SEQUENCE [LARGE SCALE GENOMIC DNA]</scope>
    <source>
        <strain evidence="3">MZ5-1-6</strain>
    </source>
</reference>
<feature type="signal peptide" evidence="2">
    <location>
        <begin position="1"/>
        <end position="15"/>
    </location>
</feature>
<evidence type="ECO:0000256" key="2">
    <source>
        <dbReference type="SAM" id="SignalP"/>
    </source>
</evidence>
<feature type="chain" id="PRO_5020624177" description="DUF4360 domain-containing protein" evidence="2">
    <location>
        <begin position="16"/>
        <end position="730"/>
    </location>
</feature>